<keyword evidence="2" id="KW-0408">Iron</keyword>
<dbReference type="Pfam" id="PF05721">
    <property type="entry name" value="PhyH"/>
    <property type="match status" value="1"/>
</dbReference>
<dbReference type="EMBL" id="CP029803">
    <property type="protein sequence ID" value="AWT59572.1"/>
    <property type="molecule type" value="Genomic_DNA"/>
</dbReference>
<organism evidence="3 4">
    <name type="scientific">Candidatus Moanibacter tarae</name>
    <dbReference type="NCBI Taxonomy" id="2200854"/>
    <lineage>
        <taxon>Bacteria</taxon>
        <taxon>Pseudomonadati</taxon>
        <taxon>Verrucomicrobiota</taxon>
        <taxon>Opitutia</taxon>
        <taxon>Puniceicoccales</taxon>
        <taxon>Puniceicoccales incertae sedis</taxon>
        <taxon>Candidatus Moanibacter</taxon>
    </lineage>
</organism>
<evidence type="ECO:0000313" key="3">
    <source>
        <dbReference type="EMBL" id="AWT59572.1"/>
    </source>
</evidence>
<dbReference type="AlphaFoldDB" id="A0A2Z4APD5"/>
<dbReference type="PANTHER" id="PTHR20883:SF15">
    <property type="entry name" value="PHYTANOYL-COA DIOXYGENASE DOMAIN-CONTAINING PROTEIN 1"/>
    <property type="match status" value="1"/>
</dbReference>
<keyword evidence="1" id="KW-0479">Metal-binding</keyword>
<dbReference type="GO" id="GO:0005506">
    <property type="term" value="F:iron ion binding"/>
    <property type="evidence" value="ECO:0007669"/>
    <property type="project" value="UniProtKB-ARBA"/>
</dbReference>
<reference evidence="3 4" key="1">
    <citation type="submission" date="2018-06" db="EMBL/GenBank/DDBJ databases">
        <title>Draft Genome Sequence of a Novel Marine Bacterium Related to the Verrucomicrobia.</title>
        <authorList>
            <person name="Vosseberg J."/>
            <person name="Martijn J."/>
            <person name="Ettema T.J.G."/>
        </authorList>
    </citation>
    <scope>NUCLEOTIDE SEQUENCE [LARGE SCALE GENOMIC DNA]</scope>
    <source>
        <strain evidence="3">TARA_B100001123</strain>
    </source>
</reference>
<sequence>MTPKTAHSLRTQMLQDGFCIIPDILSLDFINELRRETDRLNATMEHHPDAKYQGTTLGIKFEDNTIMQRLGDWLPARRALEELGFGDFHHLGSLFVLTKEPQAPALYWHQDWMRWNDPLSCTPWPQKMFLSYYLEETRVENGCLRIIPGSHLKRIPLHDQLVTAHEQGARFIEENHPVMFSDDPNQVNVYSNPGDLVLADARVLHAAYKNRTNESRNLLLIWHQRPETVPDYWEDPVPAAIRNRDPDATYEGTRVPGEFLVSIT</sequence>
<accession>A0A2Z4APD5</accession>
<evidence type="ECO:0000313" key="4">
    <source>
        <dbReference type="Proteomes" id="UP000247465"/>
    </source>
</evidence>
<gene>
    <name evidence="3" type="ORF">DF168_00763</name>
</gene>
<dbReference type="Proteomes" id="UP000247465">
    <property type="component" value="Chromosome"/>
</dbReference>
<name>A0A2Z4APD5_9BACT</name>
<evidence type="ECO:0008006" key="5">
    <source>
        <dbReference type="Google" id="ProtNLM"/>
    </source>
</evidence>
<dbReference type="InterPro" id="IPR008775">
    <property type="entry name" value="Phytyl_CoA_dOase-like"/>
</dbReference>
<evidence type="ECO:0000256" key="1">
    <source>
        <dbReference type="ARBA" id="ARBA00022723"/>
    </source>
</evidence>
<dbReference type="SUPFAM" id="SSF51197">
    <property type="entry name" value="Clavaminate synthase-like"/>
    <property type="match status" value="1"/>
</dbReference>
<dbReference type="GO" id="GO:0016706">
    <property type="term" value="F:2-oxoglutarate-dependent dioxygenase activity"/>
    <property type="evidence" value="ECO:0007669"/>
    <property type="project" value="UniProtKB-ARBA"/>
</dbReference>
<evidence type="ECO:0000256" key="2">
    <source>
        <dbReference type="ARBA" id="ARBA00023004"/>
    </source>
</evidence>
<protein>
    <recommendedName>
        <fullName evidence="5">Phytanoyl-CoA dioxygenase family protein</fullName>
    </recommendedName>
</protein>
<dbReference type="KEGG" id="mtar:DF168_00763"/>
<proteinExistence type="predicted"/>
<dbReference type="Gene3D" id="2.60.120.620">
    <property type="entry name" value="q2cbj1_9rhob like domain"/>
    <property type="match status" value="1"/>
</dbReference>
<dbReference type="PANTHER" id="PTHR20883">
    <property type="entry name" value="PHYTANOYL-COA DIOXYGENASE DOMAIN CONTAINING 1"/>
    <property type="match status" value="1"/>
</dbReference>